<evidence type="ECO:0000256" key="1">
    <source>
        <dbReference type="SAM" id="MobiDB-lite"/>
    </source>
</evidence>
<dbReference type="GeneID" id="87952676"/>
<accession>A0ABZ1CPF3</accession>
<evidence type="ECO:0000313" key="3">
    <source>
        <dbReference type="Proteomes" id="UP001329825"/>
    </source>
</evidence>
<feature type="compositionally biased region" description="Basic and acidic residues" evidence="1">
    <location>
        <begin position="180"/>
        <end position="193"/>
    </location>
</feature>
<organism evidence="2 3">
    <name type="scientific">Kwoniella shivajii</name>
    <dbReference type="NCBI Taxonomy" id="564305"/>
    <lineage>
        <taxon>Eukaryota</taxon>
        <taxon>Fungi</taxon>
        <taxon>Dikarya</taxon>
        <taxon>Basidiomycota</taxon>
        <taxon>Agaricomycotina</taxon>
        <taxon>Tremellomycetes</taxon>
        <taxon>Tremellales</taxon>
        <taxon>Cryptococcaceae</taxon>
        <taxon>Kwoniella</taxon>
    </lineage>
</organism>
<reference evidence="2 3" key="1">
    <citation type="submission" date="2024-01" db="EMBL/GenBank/DDBJ databases">
        <title>Comparative genomics of Cryptococcus and Kwoniella reveals pathogenesis evolution and contrasting modes of karyotype evolution via chromosome fusion or intercentromeric recombination.</title>
        <authorList>
            <person name="Coelho M.A."/>
            <person name="David-Palma M."/>
            <person name="Shea T."/>
            <person name="Bowers K."/>
            <person name="McGinley-Smith S."/>
            <person name="Mohammad A.W."/>
            <person name="Gnirke A."/>
            <person name="Yurkov A.M."/>
            <person name="Nowrousian M."/>
            <person name="Sun S."/>
            <person name="Cuomo C.A."/>
            <person name="Heitman J."/>
        </authorList>
    </citation>
    <scope>NUCLEOTIDE SEQUENCE [LARGE SCALE GENOMIC DNA]</scope>
    <source>
        <strain evidence="2">CBS 11374</strain>
    </source>
</reference>
<evidence type="ECO:0000313" key="2">
    <source>
        <dbReference type="EMBL" id="WRT63622.1"/>
    </source>
</evidence>
<feature type="compositionally biased region" description="Low complexity" evidence="1">
    <location>
        <begin position="166"/>
        <end position="179"/>
    </location>
</feature>
<feature type="compositionally biased region" description="Basic residues" evidence="1">
    <location>
        <begin position="1"/>
        <end position="12"/>
    </location>
</feature>
<dbReference type="RefSeq" id="XP_062788362.1">
    <property type="nucleotide sequence ID" value="XM_062932311.1"/>
</dbReference>
<dbReference type="EMBL" id="CP141881">
    <property type="protein sequence ID" value="WRT63622.1"/>
    <property type="molecule type" value="Genomic_DNA"/>
</dbReference>
<proteinExistence type="predicted"/>
<feature type="region of interest" description="Disordered" evidence="1">
    <location>
        <begin position="1"/>
        <end position="209"/>
    </location>
</feature>
<feature type="compositionally biased region" description="Basic and acidic residues" evidence="1">
    <location>
        <begin position="96"/>
        <end position="105"/>
    </location>
</feature>
<feature type="compositionally biased region" description="Polar residues" evidence="1">
    <location>
        <begin position="146"/>
        <end position="165"/>
    </location>
</feature>
<feature type="region of interest" description="Disordered" evidence="1">
    <location>
        <begin position="266"/>
        <end position="311"/>
    </location>
</feature>
<gene>
    <name evidence="2" type="ORF">IL334_000545</name>
</gene>
<feature type="compositionally biased region" description="Polar residues" evidence="1">
    <location>
        <begin position="291"/>
        <end position="311"/>
    </location>
</feature>
<feature type="compositionally biased region" description="Basic and acidic residues" evidence="1">
    <location>
        <begin position="52"/>
        <end position="62"/>
    </location>
</feature>
<protein>
    <submittedName>
        <fullName evidence="2">Uncharacterized protein</fullName>
    </submittedName>
</protein>
<feature type="compositionally biased region" description="Low complexity" evidence="1">
    <location>
        <begin position="110"/>
        <end position="121"/>
    </location>
</feature>
<name>A0ABZ1CPF3_9TREE</name>
<feature type="compositionally biased region" description="Polar residues" evidence="1">
    <location>
        <begin position="266"/>
        <end position="282"/>
    </location>
</feature>
<feature type="compositionally biased region" description="Polar residues" evidence="1">
    <location>
        <begin position="72"/>
        <end position="89"/>
    </location>
</feature>
<sequence length="361" mass="41016">MLAPPHRPKRPRSPSPTLEPDLASPLDVILKRRRRQDLSFSSPGEAGNFESTHGDGEHHDYFDIPASGHGNGQVNQQERNHAESSSSAIRRSMAGIERRRTKQWEKLNAPHSLPSPHSPFHSHSHLDSCSNPTSTSFSQPTPPHTQLSTNNTPNFRNAYSQNDVMSSSPIRNIPPSSSPFKEKEKEKEKHRNGDWNADDSQGEVEEDMDEAEMRKEWGQEYEKQNWLLHSLHVAKLHSQPHPVPTQTQLQPQHLTDHMDFCQIQSTQSTDSGSTLIPDSTLVSPHPAYRNHPSNPDSSPFNSHHPSVQLRSPSYMDGMVEDEDMEVIDDDPGGMDKEIKRRYEETNRLLGELEVVRRRRWG</sequence>
<feature type="compositionally biased region" description="Low complexity" evidence="1">
    <location>
        <begin position="130"/>
        <end position="139"/>
    </location>
</feature>
<keyword evidence="3" id="KW-1185">Reference proteome</keyword>
<dbReference type="Proteomes" id="UP001329825">
    <property type="component" value="Chromosome 1"/>
</dbReference>
<feature type="compositionally biased region" description="Acidic residues" evidence="1">
    <location>
        <begin position="196"/>
        <end position="209"/>
    </location>
</feature>